<dbReference type="InterPro" id="IPR036388">
    <property type="entry name" value="WH-like_DNA-bd_sf"/>
</dbReference>
<dbReference type="OrthoDB" id="9805115at2"/>
<dbReference type="Gene3D" id="3.30.565.60">
    <property type="match status" value="1"/>
</dbReference>
<sequence length="548" mass="61440">MFNINSLSSLRESNQLEAKAASNGMPRNMWETYCAFANTNGGTILLGVSEDAQHNLQLVGVNNPEHMVKDIWDTLNNKNKISSNILIEENISIEQTDNNKSIIRITVPRANRSDKPIYINGNPIGGTYRRNFEGDYKCSQEEYQAMVRDNGSSVNSMDQSPLLQHSVDDFDMDTVRSYRNMLSAVRPQHPWLTLDIDEFLMRIGALAKDESNKLHPTRAGLLMFGHEWCIITEFPYYFLDYREITNADSRWNHRVTSSDGSWSGNLYDFWNTVWQRLSRKIDVPFSLNSQSLRVDDTPLHMAVREALANTLIHADYYMRGNTVITYNDALSTDVDGSSQSSIETNILNTGFKLSFANPGCLRMPIEVALAGGFSDSRNPALLKMFALISVVERAGSGFDAIRAGCDWAGIPHPRLSESFNPDRTTLEFFVSDKNNIVSNNVKNKTDLNTDSSNLVNGTYNSGLADNSGLTTNALSQDSDKSHKRMSVDDCYKKIIETVRNHGTIKREQVQNILNVGSTKAKQLLSNLVSRGDISVCGKGRSTTYVFNR</sequence>
<dbReference type="InterPro" id="IPR007421">
    <property type="entry name" value="Schlafen_AlbA_2_dom"/>
</dbReference>
<dbReference type="Gene3D" id="1.10.10.10">
    <property type="entry name" value="Winged helix-like DNA-binding domain superfamily/Winged helix DNA-binding domain"/>
    <property type="match status" value="1"/>
</dbReference>
<evidence type="ECO:0000313" key="2">
    <source>
        <dbReference type="EMBL" id="PNS43823.1"/>
    </source>
</evidence>
<dbReference type="RefSeq" id="WP_103084204.1">
    <property type="nucleotide sequence ID" value="NZ_MNLH01000001.1"/>
</dbReference>
<name>A0A2K1SWD2_GARVA</name>
<dbReference type="InterPro" id="IPR038475">
    <property type="entry name" value="RecG_C_sf"/>
</dbReference>
<proteinExistence type="predicted"/>
<reference evidence="2 3" key="1">
    <citation type="submission" date="2016-10" db="EMBL/GenBank/DDBJ databases">
        <authorList>
            <person name="Varghese N."/>
        </authorList>
    </citation>
    <scope>NUCLEOTIDE SEQUENCE [LARGE SCALE GENOMIC DNA]</scope>
    <source>
        <strain evidence="2 3">KA00225</strain>
    </source>
</reference>
<gene>
    <name evidence="2" type="ORF">BFS05_00965</name>
</gene>
<dbReference type="PANTHER" id="PTHR30595:SF6">
    <property type="entry name" value="SCHLAFEN ALBA-2 DOMAIN-CONTAINING PROTEIN"/>
    <property type="match status" value="1"/>
</dbReference>
<dbReference type="PANTHER" id="PTHR30595">
    <property type="entry name" value="GLPR-RELATED TRANSCRIPTIONAL REPRESSOR"/>
    <property type="match status" value="1"/>
</dbReference>
<comment type="caution">
    <text evidence="2">The sequence shown here is derived from an EMBL/GenBank/DDBJ whole genome shotgun (WGS) entry which is preliminary data.</text>
</comment>
<dbReference type="Pfam" id="PF04326">
    <property type="entry name" value="SLFN_AlbA_2"/>
    <property type="match status" value="1"/>
</dbReference>
<dbReference type="Gene3D" id="3.30.950.30">
    <property type="entry name" value="Schlafen, AAA domain"/>
    <property type="match status" value="1"/>
</dbReference>
<feature type="domain" description="Schlafen AlbA-2" evidence="1">
    <location>
        <begin position="12"/>
        <end position="131"/>
    </location>
</feature>
<accession>A0A2K1SWD2</accession>
<evidence type="ECO:0000313" key="3">
    <source>
        <dbReference type="Proteomes" id="UP000236146"/>
    </source>
</evidence>
<dbReference type="Pfam" id="PF13749">
    <property type="entry name" value="HATPase_c_4"/>
    <property type="match status" value="1"/>
</dbReference>
<organism evidence="2 3">
    <name type="scientific">Gardnerella vaginalis</name>
    <dbReference type="NCBI Taxonomy" id="2702"/>
    <lineage>
        <taxon>Bacteria</taxon>
        <taxon>Bacillati</taxon>
        <taxon>Actinomycetota</taxon>
        <taxon>Actinomycetes</taxon>
        <taxon>Bifidobacteriales</taxon>
        <taxon>Bifidobacteriaceae</taxon>
        <taxon>Gardnerella</taxon>
    </lineage>
</organism>
<dbReference type="EMBL" id="MNLH01000001">
    <property type="protein sequence ID" value="PNS43823.1"/>
    <property type="molecule type" value="Genomic_DNA"/>
</dbReference>
<evidence type="ECO:0000259" key="1">
    <source>
        <dbReference type="Pfam" id="PF04326"/>
    </source>
</evidence>
<dbReference type="AlphaFoldDB" id="A0A2K1SWD2"/>
<dbReference type="InterPro" id="IPR038461">
    <property type="entry name" value="Schlafen_AlbA_2_dom_sf"/>
</dbReference>
<protein>
    <submittedName>
        <fullName evidence="2">AAA family ATPase</fullName>
    </submittedName>
</protein>
<dbReference type="Proteomes" id="UP000236146">
    <property type="component" value="Unassembled WGS sequence"/>
</dbReference>